<evidence type="ECO:0000313" key="2">
    <source>
        <dbReference type="Proteomes" id="UP000199595"/>
    </source>
</evidence>
<name>A0A1H2U2X3_9FLAO</name>
<dbReference type="Gene3D" id="3.90.1150.30">
    <property type="match status" value="1"/>
</dbReference>
<protein>
    <submittedName>
        <fullName evidence="1">Predicted DNA-binding protein, MmcQ/YjbR family</fullName>
    </submittedName>
</protein>
<dbReference type="EMBL" id="FNNJ01000001">
    <property type="protein sequence ID" value="SDW50546.1"/>
    <property type="molecule type" value="Genomic_DNA"/>
</dbReference>
<dbReference type="Pfam" id="PF04237">
    <property type="entry name" value="YjbR"/>
    <property type="match status" value="1"/>
</dbReference>
<reference evidence="1 2" key="1">
    <citation type="submission" date="2016-10" db="EMBL/GenBank/DDBJ databases">
        <authorList>
            <person name="de Groot N.N."/>
        </authorList>
    </citation>
    <scope>NUCLEOTIDE SEQUENCE [LARGE SCALE GENOMIC DNA]</scope>
    <source>
        <strain evidence="1 2">DSM 24956</strain>
    </source>
</reference>
<proteinExistence type="predicted"/>
<dbReference type="Proteomes" id="UP000199595">
    <property type="component" value="Unassembled WGS sequence"/>
</dbReference>
<keyword evidence="2" id="KW-1185">Reference proteome</keyword>
<dbReference type="PANTHER" id="PTHR35145:SF1">
    <property type="entry name" value="CYTOPLASMIC PROTEIN"/>
    <property type="match status" value="1"/>
</dbReference>
<dbReference type="STRING" id="762486.SAMN05444411_101876"/>
<dbReference type="InterPro" id="IPR038056">
    <property type="entry name" value="YjbR-like_sf"/>
</dbReference>
<keyword evidence="1" id="KW-0238">DNA-binding</keyword>
<dbReference type="InterPro" id="IPR007351">
    <property type="entry name" value="YjbR"/>
</dbReference>
<dbReference type="PANTHER" id="PTHR35145">
    <property type="entry name" value="CYTOPLASMIC PROTEIN-RELATED"/>
    <property type="match status" value="1"/>
</dbReference>
<dbReference type="OrthoDB" id="9789813at2"/>
<evidence type="ECO:0000313" key="1">
    <source>
        <dbReference type="EMBL" id="SDW50546.1"/>
    </source>
</evidence>
<accession>A0A1H2U2X3</accession>
<dbReference type="GO" id="GO:0003677">
    <property type="term" value="F:DNA binding"/>
    <property type="evidence" value="ECO:0007669"/>
    <property type="project" value="UniProtKB-KW"/>
</dbReference>
<gene>
    <name evidence="1" type="ORF">SAMN05444411_101876</name>
</gene>
<organism evidence="1 2">
    <name type="scientific">Lutibacter oricola</name>
    <dbReference type="NCBI Taxonomy" id="762486"/>
    <lineage>
        <taxon>Bacteria</taxon>
        <taxon>Pseudomonadati</taxon>
        <taxon>Bacteroidota</taxon>
        <taxon>Flavobacteriia</taxon>
        <taxon>Flavobacteriales</taxon>
        <taxon>Flavobacteriaceae</taxon>
        <taxon>Lutibacter</taxon>
    </lineage>
</organism>
<dbReference type="InterPro" id="IPR058532">
    <property type="entry name" value="YjbR/MT2646/Rv2570-like"/>
</dbReference>
<dbReference type="AlphaFoldDB" id="A0A1H2U2X3"/>
<dbReference type="RefSeq" id="WP_090120069.1">
    <property type="nucleotide sequence ID" value="NZ_FNNJ01000001.1"/>
</dbReference>
<sequence length="120" mass="13992">MNVEQLREYCLSKKYVTESFPFDEQTLVFKVAEKMFALCSLEKRPASVNLKCNPERAIELREENEDIIAGYHMSKKHWNTVCIEGQLSTVFIEELIDHSYNLVVSGLTKKMQRELGFIKN</sequence>
<dbReference type="SUPFAM" id="SSF142906">
    <property type="entry name" value="YjbR-like"/>
    <property type="match status" value="1"/>
</dbReference>